<sequence length="89" mass="10504">MWYTFWPQLEQKLLMPAEIIGLGISLRAGEVVLDYRILRPSLVQRNRVWKARSKWTEQELGKLAVSVRDEETWGNDFLSRAVRKKSVKM</sequence>
<gene>
    <name evidence="1" type="ORF">D6D01_06815</name>
</gene>
<accession>A0A4S9KV27</accession>
<proteinExistence type="predicted"/>
<protein>
    <submittedName>
        <fullName evidence="1">Uncharacterized protein</fullName>
    </submittedName>
</protein>
<evidence type="ECO:0000313" key="1">
    <source>
        <dbReference type="EMBL" id="THY20316.1"/>
    </source>
</evidence>
<comment type="caution">
    <text evidence="1">The sequence shown here is derived from an EMBL/GenBank/DDBJ whole genome shotgun (WGS) entry which is preliminary data.</text>
</comment>
<organism evidence="1 2">
    <name type="scientific">Aureobasidium pullulans</name>
    <name type="common">Black yeast</name>
    <name type="synonym">Pullularia pullulans</name>
    <dbReference type="NCBI Taxonomy" id="5580"/>
    <lineage>
        <taxon>Eukaryota</taxon>
        <taxon>Fungi</taxon>
        <taxon>Dikarya</taxon>
        <taxon>Ascomycota</taxon>
        <taxon>Pezizomycotina</taxon>
        <taxon>Dothideomycetes</taxon>
        <taxon>Dothideomycetidae</taxon>
        <taxon>Dothideales</taxon>
        <taxon>Saccotheciaceae</taxon>
        <taxon>Aureobasidium</taxon>
    </lineage>
</organism>
<reference evidence="1 2" key="1">
    <citation type="submission" date="2018-10" db="EMBL/GenBank/DDBJ databases">
        <title>Fifty Aureobasidium pullulans genomes reveal a recombining polyextremotolerant generalist.</title>
        <authorList>
            <person name="Gostincar C."/>
            <person name="Turk M."/>
            <person name="Zajc J."/>
            <person name="Gunde-Cimerman N."/>
        </authorList>
    </citation>
    <scope>NUCLEOTIDE SEQUENCE [LARGE SCALE GENOMIC DNA]</scope>
    <source>
        <strain evidence="1 2">EXF-6604</strain>
    </source>
</reference>
<dbReference type="EMBL" id="QZBD01000303">
    <property type="protein sequence ID" value="THY20316.1"/>
    <property type="molecule type" value="Genomic_DNA"/>
</dbReference>
<name>A0A4S9KV27_AURPU</name>
<evidence type="ECO:0000313" key="2">
    <source>
        <dbReference type="Proteomes" id="UP000306584"/>
    </source>
</evidence>
<dbReference type="Proteomes" id="UP000306584">
    <property type="component" value="Unassembled WGS sequence"/>
</dbReference>
<dbReference type="AlphaFoldDB" id="A0A4S9KV27"/>